<evidence type="ECO:0000313" key="2">
    <source>
        <dbReference type="Proteomes" id="UP001057375"/>
    </source>
</evidence>
<sequence length="226" mass="25561">MDPEAAKFVQEGNFFCCPIPRDSPDIKKVNFDSIEAKKGTCDRIADAKNILLGGSLYTKQFTYISIPFTSSSPIKGALICVGGGSTSPRSPQYLEFTFTSEGYHWCSLPLDLPNVNRCEIKGRGREHPEEECFMIKSLVFTSRSVEEIMAADLAASDRIWASARPVIAEFLMEAERVRWDFVTDHPSFLKHKHEPRDLCEIEGKGTWRDGEKRRNFSIASLIFIKK</sequence>
<evidence type="ECO:0000313" key="1">
    <source>
        <dbReference type="EMBL" id="GKT16745.1"/>
    </source>
</evidence>
<reference evidence="1" key="1">
    <citation type="submission" date="2022-03" db="EMBL/GenBank/DDBJ databases">
        <title>Draft genome sequence of Aduncisulcus paluster, a free-living microaerophilic Fornicata.</title>
        <authorList>
            <person name="Yuyama I."/>
            <person name="Kume K."/>
            <person name="Tamura T."/>
            <person name="Inagaki Y."/>
            <person name="Hashimoto T."/>
        </authorList>
    </citation>
    <scope>NUCLEOTIDE SEQUENCE</scope>
    <source>
        <strain evidence="1">NY0171</strain>
    </source>
</reference>
<organism evidence="1 2">
    <name type="scientific">Aduncisulcus paluster</name>
    <dbReference type="NCBI Taxonomy" id="2918883"/>
    <lineage>
        <taxon>Eukaryota</taxon>
        <taxon>Metamonada</taxon>
        <taxon>Carpediemonas-like organisms</taxon>
        <taxon>Aduncisulcus</taxon>
    </lineage>
</organism>
<protein>
    <submittedName>
        <fullName evidence="1">Uncharacterized protein</fullName>
    </submittedName>
</protein>
<keyword evidence="2" id="KW-1185">Reference proteome</keyword>
<gene>
    <name evidence="1" type="ORF">ADUPG1_010977</name>
</gene>
<dbReference type="EMBL" id="BQXS01011786">
    <property type="protein sequence ID" value="GKT16745.1"/>
    <property type="molecule type" value="Genomic_DNA"/>
</dbReference>
<comment type="caution">
    <text evidence="1">The sequence shown here is derived from an EMBL/GenBank/DDBJ whole genome shotgun (WGS) entry which is preliminary data.</text>
</comment>
<proteinExistence type="predicted"/>
<name>A0ABQ5JY46_9EUKA</name>
<accession>A0ABQ5JY46</accession>
<dbReference type="Proteomes" id="UP001057375">
    <property type="component" value="Unassembled WGS sequence"/>
</dbReference>